<evidence type="ECO:0000256" key="2">
    <source>
        <dbReference type="ARBA" id="ARBA00004286"/>
    </source>
</evidence>
<dbReference type="InterPro" id="IPR050777">
    <property type="entry name" value="SET2_Histone-Lys_MeTrsfase"/>
</dbReference>
<dbReference type="EMBL" id="JALJOS010000043">
    <property type="protein sequence ID" value="KAK9820826.1"/>
    <property type="molecule type" value="Genomic_DNA"/>
</dbReference>
<keyword evidence="4" id="KW-0489">Methyltransferase</keyword>
<evidence type="ECO:0000256" key="1">
    <source>
        <dbReference type="ARBA" id="ARBA00004123"/>
    </source>
</evidence>
<feature type="compositionally biased region" description="Low complexity" evidence="8">
    <location>
        <begin position="810"/>
        <end position="829"/>
    </location>
</feature>
<feature type="compositionally biased region" description="Low complexity" evidence="8">
    <location>
        <begin position="148"/>
        <end position="189"/>
    </location>
</feature>
<sequence length="1832" mass="195822">MTHSQSEASQDASAGAPLCSNVQAQVSTASFVQGAADAKVLWAQVKGYPFWPAQAMSAAAAREKAAQLARQPNPMNQAVMFFGTSEVAWVPERNMRPWPDMLDQGLLQKGLKRKAFAAAMDQVMAFLGADSQTPEGWWMKRTTKPRCRTSSASPASSANPRPAPALSGAAGSSARSGRSAGNAPSASGSKACKQPKETAGTTSGGLGSVGQSGEEQGAAVASGDEALRPRKRHKSNLGPRPSCSADSSRHETESKSSSLQQGYPAAPSGQRRRASTGVPSRLGPKRHLAAAAPASSGNGPPGTEPDAASGGKENAEAMDTEATQVKQQARLPPPAAPKMPKWDNIKRNIWVGRKRPKRLPKADIHVCDCRPVVVAADPQGEQGDGAQPAQVRVSSTRQRVGATGEAKQEVDSEPCGDSCLNRAVHVFCDVLTCPCGVSCTNRPFSHRPSPKMEVFLTPNRGWGVRASEPMPKGTFVIEYCGELISESEAQHRTVVANSIGQESFYLMELQPDCIVDARTKGSAARFFNSSCGPNCETQKWHEAATGEVRIGVFAKEDIPVGEELTYDYKFQHYGLAAAAGAYRCLCGAPNCRGTMDPQPERKKDFGRRVEVYWPDDVCYYRATVVNFSNMSGKHQLHYDDGYVERIGTKHRWLEDSASPKPEPIREGPPPDPLTFPDLGQAVSPEKRSRSAVKLPPKRNTPTHSKFLKANTNGVPGPLQNSAHLAGRPPSPLQSQQTDRSEEDGFDQDGLHGDPPSAMGTGDVTHPLSPRNAIQPSRVGPRSGWLPKQRPVGSISSPHQRMRSPQGRTHSPGGSVRSPSRFSRSLRSPSAKQNSHVGAARQSPRATHRSQLGSPCNRSRQPQLAGAHSAAPPWVGTPSEVRRNNLKILIRLACQGPPGNPLSRLLQQKWLVDLTQTDPPVTVWVAASIKHNINLLLQIHLPVVLKEGLVGVPPELLGPYLGHLCRPPYPPLADLKPAGSGDSIGQRRGITPLVTSGASCIHAAQALQSAAAAQVGGEIPSAYPADSSAGFQGSGDLPRFTPQPCLAAALRAIFQKPQQQQQQQQQQPTQPHHCPTHSGASAGSAPSRRPAAHPSSSRSSHQLQRPETPAHFALRTRVSAHDSDPTQSSDGHEQALSGDLSDESEPCMYDRHDSANHLSGQPQSHLAATSAAAPTWAPTHGRRQGEYAALSGPDAERLRKQSQQLAWAGMHGTGRLAPHTVSEPPRPDDPLQQRGPAAGMAAQMRSLQVDESIPYHPPHPLWDAIGRPIPDSHPVFQQLASSGATQHHDPETLSSRLINDQPLLQGHHVLQQPIAVRQPPFDQQFLFDQPTTAGMPRPGPPCSAAAGGLHIPLSAAEAVTPPTAHKQLLQQLLNHVRRNQSQQLSGIEPYQGQLNSGQLLQAVRAMVACKAEASPHSVSNGSLWSALAQRLGEPKHAVPPMSAAYQDVRHRQALDPTLRSQPFAGRPSTGDQQPFADHATSAKQQPQPHSRLKLRQSEPLHWSAQADARSQPPPHILLSEGSRPGSCERNADGQDQGSRGDRSLPAPPMPYSIAAQNGADSCSHRHVTGPAQHMNDGSEPRLVGQPQSMEMDHLLMPWTGVSIDKEDMSTSCGPLKRLLRDSSSWAVGSTVEPSSAPNVLQGHPQYRGPLFIDPSQPPMSHAMSHASPKMACHADNAAPASNGQADCQPAAPATVQCSNPAGQSGETHREPEAEHPQHNAHRSYDGSIVGVAGDDRFLQQAAATAGDVNAGASSDPTADEKMKMGDAVKGSQALPLTRPLQPIQCTSSPPGWQLWKRVQQAGKVRARSRLSAIQADEVAGAQPTTDKQNVSSH</sequence>
<feature type="region of interest" description="Disordered" evidence="8">
    <location>
        <begin position="653"/>
        <end position="877"/>
    </location>
</feature>
<dbReference type="GO" id="GO:0032259">
    <property type="term" value="P:methylation"/>
    <property type="evidence" value="ECO:0007669"/>
    <property type="project" value="UniProtKB-KW"/>
</dbReference>
<feature type="compositionally biased region" description="Basic and acidic residues" evidence="8">
    <location>
        <begin position="1705"/>
        <end position="1716"/>
    </location>
</feature>
<dbReference type="InterPro" id="IPR002999">
    <property type="entry name" value="Tudor"/>
</dbReference>
<evidence type="ECO:0000259" key="9">
    <source>
        <dbReference type="PROSITE" id="PS50280"/>
    </source>
</evidence>
<dbReference type="PROSITE" id="PS50868">
    <property type="entry name" value="POST_SET"/>
    <property type="match status" value="1"/>
</dbReference>
<evidence type="ECO:0000256" key="7">
    <source>
        <dbReference type="ARBA" id="ARBA00023242"/>
    </source>
</evidence>
<comment type="subcellular location">
    <subcellularLocation>
        <location evidence="2">Chromosome</location>
    </subcellularLocation>
    <subcellularLocation>
        <location evidence="1">Nucleus</location>
    </subcellularLocation>
</comment>
<reference evidence="13 14" key="1">
    <citation type="journal article" date="2024" name="Nat. Commun.">
        <title>Phylogenomics reveals the evolutionary origins of lichenization in chlorophyte algae.</title>
        <authorList>
            <person name="Puginier C."/>
            <person name="Libourel C."/>
            <person name="Otte J."/>
            <person name="Skaloud P."/>
            <person name="Haon M."/>
            <person name="Grisel S."/>
            <person name="Petersen M."/>
            <person name="Berrin J.G."/>
            <person name="Delaux P.M."/>
            <person name="Dal Grande F."/>
            <person name="Keller J."/>
        </authorList>
    </citation>
    <scope>NUCLEOTIDE SEQUENCE [LARGE SCALE GENOMIC DNA]</scope>
    <source>
        <strain evidence="13 14">SAG 2145</strain>
    </source>
</reference>
<feature type="compositionally biased region" description="Polar residues" evidence="8">
    <location>
        <begin position="1694"/>
        <end position="1704"/>
    </location>
</feature>
<evidence type="ECO:0000256" key="4">
    <source>
        <dbReference type="ARBA" id="ARBA00022603"/>
    </source>
</evidence>
<evidence type="ECO:0000256" key="8">
    <source>
        <dbReference type="SAM" id="MobiDB-lite"/>
    </source>
</evidence>
<evidence type="ECO:0000313" key="13">
    <source>
        <dbReference type="EMBL" id="KAK9820826.1"/>
    </source>
</evidence>
<dbReference type="Pfam" id="PF00856">
    <property type="entry name" value="SET"/>
    <property type="match status" value="1"/>
</dbReference>
<feature type="compositionally biased region" description="Low complexity" evidence="8">
    <location>
        <begin position="1166"/>
        <end position="1178"/>
    </location>
</feature>
<feature type="compositionally biased region" description="Low complexity" evidence="8">
    <location>
        <begin position="289"/>
        <end position="298"/>
    </location>
</feature>
<dbReference type="InterPro" id="IPR001214">
    <property type="entry name" value="SET_dom"/>
</dbReference>
<evidence type="ECO:0000259" key="11">
    <source>
        <dbReference type="PROSITE" id="PS50868"/>
    </source>
</evidence>
<keyword evidence="3" id="KW-0158">Chromosome</keyword>
<feature type="compositionally biased region" description="Polar residues" evidence="8">
    <location>
        <begin position="1155"/>
        <end position="1165"/>
    </location>
</feature>
<dbReference type="GO" id="GO:0005634">
    <property type="term" value="C:nucleus"/>
    <property type="evidence" value="ECO:0007669"/>
    <property type="project" value="UniProtKB-SubCell"/>
</dbReference>
<evidence type="ECO:0000313" key="14">
    <source>
        <dbReference type="Proteomes" id="UP001438707"/>
    </source>
</evidence>
<proteinExistence type="predicted"/>
<feature type="domain" description="Post-SET" evidence="11">
    <location>
        <begin position="580"/>
        <end position="596"/>
    </location>
</feature>
<dbReference type="Gene3D" id="2.30.30.140">
    <property type="match status" value="2"/>
</dbReference>
<feature type="region of interest" description="Disordered" evidence="8">
    <location>
        <begin position="377"/>
        <end position="408"/>
    </location>
</feature>
<dbReference type="SMART" id="SM00570">
    <property type="entry name" value="AWS"/>
    <property type="match status" value="1"/>
</dbReference>
<protein>
    <submittedName>
        <fullName evidence="13">Uncharacterized protein</fullName>
    </submittedName>
</protein>
<dbReference type="Proteomes" id="UP001438707">
    <property type="component" value="Unassembled WGS sequence"/>
</dbReference>
<feature type="domain" description="PWWP" evidence="10">
    <location>
        <begin position="37"/>
        <end position="101"/>
    </location>
</feature>
<accession>A0AAW1QHE4</accession>
<dbReference type="GO" id="GO:0042054">
    <property type="term" value="F:histone methyltransferase activity"/>
    <property type="evidence" value="ECO:0007669"/>
    <property type="project" value="InterPro"/>
</dbReference>
<feature type="region of interest" description="Disordered" evidence="8">
    <location>
        <begin position="1054"/>
        <end position="1182"/>
    </location>
</feature>
<dbReference type="Pfam" id="PF00855">
    <property type="entry name" value="PWWP"/>
    <property type="match status" value="1"/>
</dbReference>
<name>A0AAW1QHE4_9CHLO</name>
<feature type="compositionally biased region" description="Polar residues" evidence="8">
    <location>
        <begin position="699"/>
        <end position="722"/>
    </location>
</feature>
<organism evidence="13 14">
    <name type="scientific">Apatococcus lobatus</name>
    <dbReference type="NCBI Taxonomy" id="904363"/>
    <lineage>
        <taxon>Eukaryota</taxon>
        <taxon>Viridiplantae</taxon>
        <taxon>Chlorophyta</taxon>
        <taxon>core chlorophytes</taxon>
        <taxon>Trebouxiophyceae</taxon>
        <taxon>Chlorellales</taxon>
        <taxon>Chlorellaceae</taxon>
        <taxon>Apatococcus</taxon>
    </lineage>
</organism>
<dbReference type="SMART" id="SM00317">
    <property type="entry name" value="SET"/>
    <property type="match status" value="1"/>
</dbReference>
<dbReference type="Pfam" id="PF17907">
    <property type="entry name" value="AWS"/>
    <property type="match status" value="1"/>
</dbReference>
<evidence type="ECO:0000259" key="10">
    <source>
        <dbReference type="PROSITE" id="PS50812"/>
    </source>
</evidence>
<dbReference type="SUPFAM" id="SSF82199">
    <property type="entry name" value="SET domain"/>
    <property type="match status" value="1"/>
</dbReference>
<dbReference type="GO" id="GO:0005694">
    <property type="term" value="C:chromosome"/>
    <property type="evidence" value="ECO:0007669"/>
    <property type="project" value="UniProtKB-SubCell"/>
</dbReference>
<feature type="domain" description="SET" evidence="9">
    <location>
        <begin position="450"/>
        <end position="569"/>
    </location>
</feature>
<keyword evidence="6" id="KW-0949">S-adenosyl-L-methionine</keyword>
<dbReference type="InterPro" id="IPR046341">
    <property type="entry name" value="SET_dom_sf"/>
</dbReference>
<feature type="region of interest" description="Disordered" evidence="8">
    <location>
        <begin position="1458"/>
        <end position="1549"/>
    </location>
</feature>
<dbReference type="InterPro" id="IPR000313">
    <property type="entry name" value="PWWP_dom"/>
</dbReference>
<feature type="region of interest" description="Disordered" evidence="8">
    <location>
        <begin position="1213"/>
        <end position="1240"/>
    </location>
</feature>
<evidence type="ECO:0000259" key="12">
    <source>
        <dbReference type="PROSITE" id="PS51215"/>
    </source>
</evidence>
<dbReference type="PROSITE" id="PS50280">
    <property type="entry name" value="SET"/>
    <property type="match status" value="1"/>
</dbReference>
<dbReference type="InterPro" id="IPR006560">
    <property type="entry name" value="AWS_dom"/>
</dbReference>
<dbReference type="Gene3D" id="2.170.270.10">
    <property type="entry name" value="SET domain"/>
    <property type="match status" value="1"/>
</dbReference>
<feature type="region of interest" description="Disordered" evidence="8">
    <location>
        <begin position="143"/>
        <end position="341"/>
    </location>
</feature>
<keyword evidence="14" id="KW-1185">Reference proteome</keyword>
<evidence type="ECO:0000256" key="5">
    <source>
        <dbReference type="ARBA" id="ARBA00022679"/>
    </source>
</evidence>
<feature type="region of interest" description="Disordered" evidence="8">
    <location>
        <begin position="1674"/>
        <end position="1722"/>
    </location>
</feature>
<feature type="compositionally biased region" description="Low complexity" evidence="8">
    <location>
        <begin position="1054"/>
        <end position="1100"/>
    </location>
</feature>
<keyword evidence="5" id="KW-0808">Transferase</keyword>
<dbReference type="PROSITE" id="PS50812">
    <property type="entry name" value="PWWP"/>
    <property type="match status" value="1"/>
</dbReference>
<dbReference type="PANTHER" id="PTHR22884">
    <property type="entry name" value="SET DOMAIN PROTEINS"/>
    <property type="match status" value="1"/>
</dbReference>
<evidence type="ECO:0000256" key="6">
    <source>
        <dbReference type="ARBA" id="ARBA00022691"/>
    </source>
</evidence>
<dbReference type="InterPro" id="IPR003616">
    <property type="entry name" value="Post-SET_dom"/>
</dbReference>
<dbReference type="SMART" id="SM00333">
    <property type="entry name" value="TUDOR"/>
    <property type="match status" value="1"/>
</dbReference>
<dbReference type="CDD" id="cd05162">
    <property type="entry name" value="PWWP"/>
    <property type="match status" value="1"/>
</dbReference>
<dbReference type="SUPFAM" id="SSF63748">
    <property type="entry name" value="Tudor/PWWP/MBT"/>
    <property type="match status" value="2"/>
</dbReference>
<dbReference type="PROSITE" id="PS51215">
    <property type="entry name" value="AWS"/>
    <property type="match status" value="1"/>
</dbReference>
<dbReference type="CDD" id="cd20404">
    <property type="entry name" value="Tudor_Agenet_AtEML-like"/>
    <property type="match status" value="1"/>
</dbReference>
<feature type="domain" description="AWS" evidence="12">
    <location>
        <begin position="362"/>
        <end position="448"/>
    </location>
</feature>
<gene>
    <name evidence="13" type="ORF">WJX74_009781</name>
</gene>
<keyword evidence="7" id="KW-0539">Nucleus</keyword>
<evidence type="ECO:0000256" key="3">
    <source>
        <dbReference type="ARBA" id="ARBA00022454"/>
    </source>
</evidence>
<comment type="caution">
    <text evidence="13">The sequence shown here is derived from an EMBL/GenBank/DDBJ whole genome shotgun (WGS) entry which is preliminary data.</text>
</comment>
<feature type="compositionally biased region" description="Polar residues" evidence="8">
    <location>
        <begin position="848"/>
        <end position="861"/>
    </location>
</feature>